<reference evidence="14 15" key="1">
    <citation type="journal article" date="2015" name="MBio">
        <title>Genome-Resolved Metagenomic Analysis Reveals Roles for Candidate Phyla and Other Microbial Community Members in Biogeochemical Transformations in Oil Reservoirs.</title>
        <authorList>
            <person name="Hu P."/>
            <person name="Tom L."/>
            <person name="Singh A."/>
            <person name="Thomas B.C."/>
            <person name="Baker B.J."/>
            <person name="Piceno Y.M."/>
            <person name="Andersen G.L."/>
            <person name="Banfield J.F."/>
        </authorList>
    </citation>
    <scope>NUCLEOTIDE SEQUENCE [LARGE SCALE GENOMIC DNA]</scope>
    <source>
        <strain evidence="14">57_489</strain>
    </source>
</reference>
<keyword evidence="9" id="KW-0067">ATP-binding</keyword>
<dbReference type="GO" id="GO:0004674">
    <property type="term" value="F:protein serine/threonine kinase activity"/>
    <property type="evidence" value="ECO:0007669"/>
    <property type="project" value="UniProtKB-KW"/>
</dbReference>
<evidence type="ECO:0000256" key="1">
    <source>
        <dbReference type="ARBA" id="ARBA00001946"/>
    </source>
</evidence>
<dbReference type="PANTHER" id="PTHR45852:SF1">
    <property type="entry name" value="SERINE_THREONINE-PROTEIN KINASE RIO2"/>
    <property type="match status" value="1"/>
</dbReference>
<name>A0A101FUJ5_9EURY</name>
<dbReference type="GO" id="GO:0030688">
    <property type="term" value="C:preribosome, small subunit precursor"/>
    <property type="evidence" value="ECO:0007669"/>
    <property type="project" value="TreeGrafter"/>
</dbReference>
<dbReference type="SUPFAM" id="SSF46785">
    <property type="entry name" value="Winged helix' DNA-binding domain"/>
    <property type="match status" value="1"/>
</dbReference>
<protein>
    <recommendedName>
        <fullName evidence="3">non-specific serine/threonine protein kinase</fullName>
        <ecNumber evidence="3">2.7.11.1</ecNumber>
    </recommendedName>
</protein>
<keyword evidence="8 14" id="KW-0418">Kinase</keyword>
<dbReference type="PATRIC" id="fig|301375.7.peg.461"/>
<evidence type="ECO:0000256" key="11">
    <source>
        <dbReference type="ARBA" id="ARBA00047899"/>
    </source>
</evidence>
<comment type="catalytic activity">
    <reaction evidence="12">
        <text>L-seryl-[protein] + ATP = O-phospho-L-seryl-[protein] + ADP + H(+)</text>
        <dbReference type="Rhea" id="RHEA:17989"/>
        <dbReference type="Rhea" id="RHEA-COMP:9863"/>
        <dbReference type="Rhea" id="RHEA-COMP:11604"/>
        <dbReference type="ChEBI" id="CHEBI:15378"/>
        <dbReference type="ChEBI" id="CHEBI:29999"/>
        <dbReference type="ChEBI" id="CHEBI:30616"/>
        <dbReference type="ChEBI" id="CHEBI:83421"/>
        <dbReference type="ChEBI" id="CHEBI:456216"/>
        <dbReference type="EC" id="2.7.11.1"/>
    </reaction>
</comment>
<dbReference type="Pfam" id="PF01163">
    <property type="entry name" value="RIO1"/>
    <property type="match status" value="1"/>
</dbReference>
<comment type="catalytic activity">
    <reaction evidence="11">
        <text>L-threonyl-[protein] + ATP = O-phospho-L-threonyl-[protein] + ADP + H(+)</text>
        <dbReference type="Rhea" id="RHEA:46608"/>
        <dbReference type="Rhea" id="RHEA-COMP:11060"/>
        <dbReference type="Rhea" id="RHEA-COMP:11605"/>
        <dbReference type="ChEBI" id="CHEBI:15378"/>
        <dbReference type="ChEBI" id="CHEBI:30013"/>
        <dbReference type="ChEBI" id="CHEBI:30616"/>
        <dbReference type="ChEBI" id="CHEBI:61977"/>
        <dbReference type="ChEBI" id="CHEBI:456216"/>
        <dbReference type="EC" id="2.7.11.1"/>
    </reaction>
</comment>
<dbReference type="GO" id="GO:0005524">
    <property type="term" value="F:ATP binding"/>
    <property type="evidence" value="ECO:0007669"/>
    <property type="project" value="UniProtKB-KW"/>
</dbReference>
<evidence type="ECO:0000256" key="3">
    <source>
        <dbReference type="ARBA" id="ARBA00012513"/>
    </source>
</evidence>
<gene>
    <name evidence="14" type="ORF">XD72_0889</name>
</gene>
<feature type="domain" description="RIO kinase" evidence="13">
    <location>
        <begin position="64"/>
        <end position="309"/>
    </location>
</feature>
<keyword evidence="7" id="KW-0547">Nucleotide-binding</keyword>
<evidence type="ECO:0000256" key="9">
    <source>
        <dbReference type="ARBA" id="ARBA00022840"/>
    </source>
</evidence>
<accession>A0A101FUJ5</accession>
<evidence type="ECO:0000313" key="14">
    <source>
        <dbReference type="EMBL" id="KUK44715.1"/>
    </source>
</evidence>
<evidence type="ECO:0000256" key="2">
    <source>
        <dbReference type="ARBA" id="ARBA00009196"/>
    </source>
</evidence>
<evidence type="ECO:0000256" key="4">
    <source>
        <dbReference type="ARBA" id="ARBA00022527"/>
    </source>
</evidence>
<organism evidence="14 15">
    <name type="scientific">Methanothrix harundinacea</name>
    <dbReference type="NCBI Taxonomy" id="301375"/>
    <lineage>
        <taxon>Archaea</taxon>
        <taxon>Methanobacteriati</taxon>
        <taxon>Methanobacteriota</taxon>
        <taxon>Stenosarchaea group</taxon>
        <taxon>Methanomicrobia</taxon>
        <taxon>Methanotrichales</taxon>
        <taxon>Methanotrichaceae</taxon>
        <taxon>Methanothrix</taxon>
    </lineage>
</organism>
<dbReference type="InterPro" id="IPR018934">
    <property type="entry name" value="RIO_dom"/>
</dbReference>
<dbReference type="PROSITE" id="PS00109">
    <property type="entry name" value="PROTEIN_KINASE_TYR"/>
    <property type="match status" value="1"/>
</dbReference>
<dbReference type="SMART" id="SM00090">
    <property type="entry name" value="RIO"/>
    <property type="match status" value="1"/>
</dbReference>
<dbReference type="EC" id="2.7.11.1" evidence="3"/>
<evidence type="ECO:0000256" key="10">
    <source>
        <dbReference type="ARBA" id="ARBA00022842"/>
    </source>
</evidence>
<evidence type="ECO:0000313" key="15">
    <source>
        <dbReference type="Proteomes" id="UP000057043"/>
    </source>
</evidence>
<sequence>MENLAETFLKLDRKEIGHLKAIERGMRNFEWVPVEDLMAKGRLSPKAVRGGLSKLVAKKLVFKTNEPYEGYAIGFAAYDLIALSNLVDGDVIVYLGDLLGVGKESVVYEALGKIPARGADERAAETAGVAEEAAPSLPLAVKFHRQGETSFKHVRRVRDHLKDQPRCAWIHAARLGAAKEFKTLKRLYPEVSVPRPIALSHHAVVMEHSGGIELYKVDLKNPEDCVEIILEQAAAAWKKGIVHSDLSAYNVLVCEDGDIVIIDWPQAVSQTHPQALELLERDVKNVVDHFHRKYRLDFELEEALSFVLGEEMPGD</sequence>
<keyword evidence="5" id="KW-0808">Transferase</keyword>
<evidence type="ECO:0000256" key="5">
    <source>
        <dbReference type="ARBA" id="ARBA00022679"/>
    </source>
</evidence>
<dbReference type="GO" id="GO:0046872">
    <property type="term" value="F:metal ion binding"/>
    <property type="evidence" value="ECO:0007669"/>
    <property type="project" value="UniProtKB-KW"/>
</dbReference>
<evidence type="ECO:0000256" key="8">
    <source>
        <dbReference type="ARBA" id="ARBA00022777"/>
    </source>
</evidence>
<dbReference type="InterPro" id="IPR036390">
    <property type="entry name" value="WH_DNA-bd_sf"/>
</dbReference>
<dbReference type="GO" id="GO:0030490">
    <property type="term" value="P:maturation of SSU-rRNA"/>
    <property type="evidence" value="ECO:0007669"/>
    <property type="project" value="TreeGrafter"/>
</dbReference>
<dbReference type="Gene3D" id="1.10.10.10">
    <property type="entry name" value="Winged helix-like DNA-binding domain superfamily/Winged helix DNA-binding domain"/>
    <property type="match status" value="1"/>
</dbReference>
<dbReference type="Pfam" id="PF09202">
    <property type="entry name" value="Rio2_N"/>
    <property type="match status" value="1"/>
</dbReference>
<keyword evidence="4 14" id="KW-0723">Serine/threonine-protein kinase</keyword>
<dbReference type="InterPro" id="IPR015285">
    <property type="entry name" value="RIO2_wHTH_N"/>
</dbReference>
<comment type="caution">
    <text evidence="14">The sequence shown here is derived from an EMBL/GenBank/DDBJ whole genome shotgun (WGS) entry which is preliminary data.</text>
</comment>
<evidence type="ECO:0000256" key="12">
    <source>
        <dbReference type="ARBA" id="ARBA00048679"/>
    </source>
</evidence>
<dbReference type="GO" id="GO:0005829">
    <property type="term" value="C:cytosol"/>
    <property type="evidence" value="ECO:0007669"/>
    <property type="project" value="TreeGrafter"/>
</dbReference>
<dbReference type="Gene3D" id="3.30.200.20">
    <property type="entry name" value="Phosphorylase Kinase, domain 1"/>
    <property type="match status" value="1"/>
</dbReference>
<dbReference type="PANTHER" id="PTHR45852">
    <property type="entry name" value="SER/THR-PROTEIN KINASE RIO2"/>
    <property type="match status" value="1"/>
</dbReference>
<dbReference type="CDD" id="cd05144">
    <property type="entry name" value="RIO2_C"/>
    <property type="match status" value="1"/>
</dbReference>
<dbReference type="InterPro" id="IPR030484">
    <property type="entry name" value="Rio2"/>
</dbReference>
<evidence type="ECO:0000256" key="6">
    <source>
        <dbReference type="ARBA" id="ARBA00022723"/>
    </source>
</evidence>
<evidence type="ECO:0000259" key="13">
    <source>
        <dbReference type="SMART" id="SM00090"/>
    </source>
</evidence>
<dbReference type="Gene3D" id="1.10.510.10">
    <property type="entry name" value="Transferase(Phosphotransferase) domain 1"/>
    <property type="match status" value="1"/>
</dbReference>
<dbReference type="InterPro" id="IPR008266">
    <property type="entry name" value="Tyr_kinase_AS"/>
</dbReference>
<comment type="cofactor">
    <cofactor evidence="1">
        <name>Mg(2+)</name>
        <dbReference type="ChEBI" id="CHEBI:18420"/>
    </cofactor>
</comment>
<keyword evidence="10" id="KW-0460">Magnesium</keyword>
<comment type="similarity">
    <text evidence="2">Belongs to the protein kinase superfamily. RIO-type Ser/Thr kinase family.</text>
</comment>
<dbReference type="InterPro" id="IPR036388">
    <property type="entry name" value="WH-like_DNA-bd_sf"/>
</dbReference>
<dbReference type="AlphaFoldDB" id="A0A101FUJ5"/>
<evidence type="ECO:0000256" key="7">
    <source>
        <dbReference type="ARBA" id="ARBA00022741"/>
    </source>
</evidence>
<dbReference type="Proteomes" id="UP000057043">
    <property type="component" value="Unassembled WGS sequence"/>
</dbReference>
<dbReference type="EMBL" id="LGFT01000017">
    <property type="protein sequence ID" value="KUK44715.1"/>
    <property type="molecule type" value="Genomic_DNA"/>
</dbReference>
<dbReference type="InterPro" id="IPR000687">
    <property type="entry name" value="RIO_kinase"/>
</dbReference>
<proteinExistence type="inferred from homology"/>
<keyword evidence="6" id="KW-0479">Metal-binding</keyword>
<dbReference type="SUPFAM" id="SSF56112">
    <property type="entry name" value="Protein kinase-like (PK-like)"/>
    <property type="match status" value="1"/>
</dbReference>
<dbReference type="InterPro" id="IPR011009">
    <property type="entry name" value="Kinase-like_dom_sf"/>
</dbReference>